<keyword evidence="3" id="KW-0106">Calcium</keyword>
<dbReference type="PROSITE" id="PS00018">
    <property type="entry name" value="EF_HAND_1"/>
    <property type="match status" value="3"/>
</dbReference>
<dbReference type="InterPro" id="IPR018247">
    <property type="entry name" value="EF_Hand_1_Ca_BS"/>
</dbReference>
<dbReference type="OrthoDB" id="26525at2759"/>
<evidence type="ECO:0000313" key="5">
    <source>
        <dbReference type="EMBL" id="PTQ37666.1"/>
    </source>
</evidence>
<evidence type="ECO:0000313" key="6">
    <source>
        <dbReference type="Proteomes" id="UP000244005"/>
    </source>
</evidence>
<dbReference type="Pfam" id="PF13499">
    <property type="entry name" value="EF-hand_7"/>
    <property type="match status" value="1"/>
</dbReference>
<dbReference type="SUPFAM" id="SSF47473">
    <property type="entry name" value="EF-hand"/>
    <property type="match status" value="1"/>
</dbReference>
<dbReference type="GO" id="GO:0005509">
    <property type="term" value="F:calcium ion binding"/>
    <property type="evidence" value="ECO:0007669"/>
    <property type="project" value="InterPro"/>
</dbReference>
<dbReference type="Gene3D" id="1.10.238.10">
    <property type="entry name" value="EF-hand"/>
    <property type="match status" value="1"/>
</dbReference>
<dbReference type="PROSITE" id="PS50222">
    <property type="entry name" value="EF_HAND_2"/>
    <property type="match status" value="3"/>
</dbReference>
<keyword evidence="2" id="KW-0677">Repeat</keyword>
<dbReference type="InterPro" id="IPR011992">
    <property type="entry name" value="EF-hand-dom_pair"/>
</dbReference>
<evidence type="ECO:0000256" key="3">
    <source>
        <dbReference type="ARBA" id="ARBA00022837"/>
    </source>
</evidence>
<dbReference type="AlphaFoldDB" id="A0A2R6WUY2"/>
<dbReference type="GO" id="GO:0005955">
    <property type="term" value="C:calcineurin complex"/>
    <property type="evidence" value="ECO:0000318"/>
    <property type="project" value="GO_Central"/>
</dbReference>
<gene>
    <name evidence="5" type="ORF">MARPO_0056s0113</name>
</gene>
<dbReference type="InterPro" id="IPR002048">
    <property type="entry name" value="EF_hand_dom"/>
</dbReference>
<proteinExistence type="predicted"/>
<evidence type="ECO:0000259" key="4">
    <source>
        <dbReference type="PROSITE" id="PS50222"/>
    </source>
</evidence>
<dbReference type="CDD" id="cd00051">
    <property type="entry name" value="EFh"/>
    <property type="match status" value="2"/>
</dbReference>
<name>A0A2R6WUY2_MARPO</name>
<dbReference type="OMA" id="IKTHRSM"/>
<keyword evidence="6" id="KW-1185">Reference proteome</keyword>
<protein>
    <recommendedName>
        <fullName evidence="4">EF-hand domain-containing protein</fullName>
    </recommendedName>
</protein>
<dbReference type="EMBL" id="KZ772728">
    <property type="protein sequence ID" value="PTQ37666.1"/>
    <property type="molecule type" value="Genomic_DNA"/>
</dbReference>
<accession>A0A2R6WUY2</accession>
<dbReference type="PANTHER" id="PTHR45942">
    <property type="entry name" value="PROTEIN PHOSPATASE 3 REGULATORY SUBUNIT B ALPHA ISOFORM TYPE 1"/>
    <property type="match status" value="1"/>
</dbReference>
<reference evidence="6" key="1">
    <citation type="journal article" date="2017" name="Cell">
        <title>Insights into land plant evolution garnered from the Marchantia polymorpha genome.</title>
        <authorList>
            <person name="Bowman J.L."/>
            <person name="Kohchi T."/>
            <person name="Yamato K.T."/>
            <person name="Jenkins J."/>
            <person name="Shu S."/>
            <person name="Ishizaki K."/>
            <person name="Yamaoka S."/>
            <person name="Nishihama R."/>
            <person name="Nakamura Y."/>
            <person name="Berger F."/>
            <person name="Adam C."/>
            <person name="Aki S.S."/>
            <person name="Althoff F."/>
            <person name="Araki T."/>
            <person name="Arteaga-Vazquez M.A."/>
            <person name="Balasubrmanian S."/>
            <person name="Barry K."/>
            <person name="Bauer D."/>
            <person name="Boehm C.R."/>
            <person name="Briginshaw L."/>
            <person name="Caballero-Perez J."/>
            <person name="Catarino B."/>
            <person name="Chen F."/>
            <person name="Chiyoda S."/>
            <person name="Chovatia M."/>
            <person name="Davies K.M."/>
            <person name="Delmans M."/>
            <person name="Demura T."/>
            <person name="Dierschke T."/>
            <person name="Dolan L."/>
            <person name="Dorantes-Acosta A.E."/>
            <person name="Eklund D.M."/>
            <person name="Florent S.N."/>
            <person name="Flores-Sandoval E."/>
            <person name="Fujiyama A."/>
            <person name="Fukuzawa H."/>
            <person name="Galik B."/>
            <person name="Grimanelli D."/>
            <person name="Grimwood J."/>
            <person name="Grossniklaus U."/>
            <person name="Hamada T."/>
            <person name="Haseloff J."/>
            <person name="Hetherington A.J."/>
            <person name="Higo A."/>
            <person name="Hirakawa Y."/>
            <person name="Hundley H.N."/>
            <person name="Ikeda Y."/>
            <person name="Inoue K."/>
            <person name="Inoue S.I."/>
            <person name="Ishida S."/>
            <person name="Jia Q."/>
            <person name="Kakita M."/>
            <person name="Kanazawa T."/>
            <person name="Kawai Y."/>
            <person name="Kawashima T."/>
            <person name="Kennedy M."/>
            <person name="Kinose K."/>
            <person name="Kinoshita T."/>
            <person name="Kohara Y."/>
            <person name="Koide E."/>
            <person name="Komatsu K."/>
            <person name="Kopischke S."/>
            <person name="Kubo M."/>
            <person name="Kyozuka J."/>
            <person name="Lagercrantz U."/>
            <person name="Lin S.S."/>
            <person name="Lindquist E."/>
            <person name="Lipzen A.M."/>
            <person name="Lu C.W."/>
            <person name="De Luna E."/>
            <person name="Martienssen R.A."/>
            <person name="Minamino N."/>
            <person name="Mizutani M."/>
            <person name="Mizutani M."/>
            <person name="Mochizuki N."/>
            <person name="Monte I."/>
            <person name="Mosher R."/>
            <person name="Nagasaki H."/>
            <person name="Nakagami H."/>
            <person name="Naramoto S."/>
            <person name="Nishitani K."/>
            <person name="Ohtani M."/>
            <person name="Okamoto T."/>
            <person name="Okumura M."/>
            <person name="Phillips J."/>
            <person name="Pollak B."/>
            <person name="Reinders A."/>
            <person name="Rovekamp M."/>
            <person name="Sano R."/>
            <person name="Sawa S."/>
            <person name="Schmid M.W."/>
            <person name="Shirakawa M."/>
            <person name="Solano R."/>
            <person name="Spunde A."/>
            <person name="Suetsugu N."/>
            <person name="Sugano S."/>
            <person name="Sugiyama A."/>
            <person name="Sun R."/>
            <person name="Suzuki Y."/>
            <person name="Takenaka M."/>
            <person name="Takezawa D."/>
            <person name="Tomogane H."/>
            <person name="Tsuzuki M."/>
            <person name="Ueda T."/>
            <person name="Umeda M."/>
            <person name="Ward J.M."/>
            <person name="Watanabe Y."/>
            <person name="Yazaki K."/>
            <person name="Yokoyama R."/>
            <person name="Yoshitake Y."/>
            <person name="Yotsui I."/>
            <person name="Zachgo S."/>
            <person name="Schmutz J."/>
        </authorList>
    </citation>
    <scope>NUCLEOTIDE SEQUENCE [LARGE SCALE GENOMIC DNA]</scope>
    <source>
        <strain evidence="6">Tak-1</strain>
    </source>
</reference>
<feature type="domain" description="EF-hand" evidence="4">
    <location>
        <begin position="97"/>
        <end position="132"/>
    </location>
</feature>
<evidence type="ECO:0000256" key="1">
    <source>
        <dbReference type="ARBA" id="ARBA00022723"/>
    </source>
</evidence>
<keyword evidence="1" id="KW-0479">Metal-binding</keyword>
<dbReference type="Gramene" id="Mp6g16010.1">
    <property type="protein sequence ID" value="Mp6g16010.1.cds"/>
    <property type="gene ID" value="Mp6g16010"/>
</dbReference>
<dbReference type="GO" id="GO:0008597">
    <property type="term" value="F:calcium-dependent protein serine/threonine phosphatase regulator activity"/>
    <property type="evidence" value="ECO:0000318"/>
    <property type="project" value="GO_Central"/>
</dbReference>
<organism evidence="5 6">
    <name type="scientific">Marchantia polymorpha</name>
    <name type="common">Common liverwort</name>
    <name type="synonym">Marchantia aquatica</name>
    <dbReference type="NCBI Taxonomy" id="3197"/>
    <lineage>
        <taxon>Eukaryota</taxon>
        <taxon>Viridiplantae</taxon>
        <taxon>Streptophyta</taxon>
        <taxon>Embryophyta</taxon>
        <taxon>Marchantiophyta</taxon>
        <taxon>Marchantiopsida</taxon>
        <taxon>Marchantiidae</taxon>
        <taxon>Marchantiales</taxon>
        <taxon>Marchantiaceae</taxon>
        <taxon>Marchantia</taxon>
    </lineage>
</organism>
<dbReference type="GO" id="GO:0019902">
    <property type="term" value="F:phosphatase binding"/>
    <property type="evidence" value="ECO:0000318"/>
    <property type="project" value="GO_Central"/>
</dbReference>
<dbReference type="SMART" id="SM00054">
    <property type="entry name" value="EFh"/>
    <property type="match status" value="3"/>
</dbReference>
<feature type="domain" description="EF-hand" evidence="4">
    <location>
        <begin position="60"/>
        <end position="95"/>
    </location>
</feature>
<dbReference type="Proteomes" id="UP000244005">
    <property type="component" value="Unassembled WGS sequence"/>
</dbReference>
<feature type="domain" description="EF-hand" evidence="4">
    <location>
        <begin position="137"/>
        <end position="172"/>
    </location>
</feature>
<sequence length="175" mass="19426">MGNIINVAREKGEFIDIIRQKDAILSGTEAWRAKQRFKKVVDDGADGIAPEQFKTLLGPSGEPCAEVLFKHVDTDNNGSVSYQEICEEIKTHRSMTTPEAKVLVLFKLYDQDHDGRMSPSELARAMQLACQALPQGQLDQLVQAIMEVFDSDKDGYLNFGEFSALMSNSGLELNV</sequence>
<dbReference type="GO" id="GO:0097720">
    <property type="term" value="P:calcineurin-mediated signaling"/>
    <property type="evidence" value="ECO:0000318"/>
    <property type="project" value="GO_Central"/>
</dbReference>
<dbReference type="Pfam" id="PF13833">
    <property type="entry name" value="EF-hand_8"/>
    <property type="match status" value="1"/>
</dbReference>
<evidence type="ECO:0000256" key="2">
    <source>
        <dbReference type="ARBA" id="ARBA00022737"/>
    </source>
</evidence>